<keyword evidence="1" id="KW-0472">Membrane</keyword>
<protein>
    <submittedName>
        <fullName evidence="2">Uncharacterized protein</fullName>
    </submittedName>
</protein>
<feature type="transmembrane region" description="Helical" evidence="1">
    <location>
        <begin position="20"/>
        <end position="47"/>
    </location>
</feature>
<organism evidence="2">
    <name type="scientific">Lacrimispora sp. BS-2</name>
    <dbReference type="NCBI Taxonomy" id="3151850"/>
    <lineage>
        <taxon>Bacteria</taxon>
        <taxon>Bacillati</taxon>
        <taxon>Bacillota</taxon>
        <taxon>Clostridia</taxon>
        <taxon>Lachnospirales</taxon>
        <taxon>Lachnospiraceae</taxon>
        <taxon>Lacrimispora</taxon>
    </lineage>
</organism>
<dbReference type="RefSeq" id="WP_349947416.1">
    <property type="nucleotide sequence ID" value="NZ_CP157940.1"/>
</dbReference>
<evidence type="ECO:0000313" key="2">
    <source>
        <dbReference type="EMBL" id="XBS54725.1"/>
    </source>
</evidence>
<proteinExistence type="predicted"/>
<keyword evidence="1" id="KW-1133">Transmembrane helix</keyword>
<evidence type="ECO:0000256" key="1">
    <source>
        <dbReference type="SAM" id="Phobius"/>
    </source>
</evidence>
<reference evidence="2" key="1">
    <citation type="submission" date="2024-06" db="EMBL/GenBank/DDBJ databases">
        <title>Lacrimispora cavernae sp. nov., a novel anaerobe isolated from bat guano pile inside a cave.</title>
        <authorList>
            <person name="Miller S.L."/>
            <person name="Lu N."/>
            <person name="King J."/>
            <person name="Sankaranarayanan K."/>
            <person name="Lawson P.A."/>
        </authorList>
    </citation>
    <scope>NUCLEOTIDE SEQUENCE</scope>
    <source>
        <strain evidence="2">BS-2</strain>
    </source>
</reference>
<name>A0AAU7PQQ8_9FIRM</name>
<keyword evidence="1" id="KW-0812">Transmembrane</keyword>
<dbReference type="EMBL" id="CP157940">
    <property type="protein sequence ID" value="XBS54725.1"/>
    <property type="molecule type" value="Genomic_DNA"/>
</dbReference>
<dbReference type="AlphaFoldDB" id="A0AAU7PQQ8"/>
<accession>A0AAU7PQQ8</accession>
<sequence>MMLNSNNKNNAYQDYPALAVSLGLIFGAVINNLGIGFIMGISLSFLLSKGCFQSR</sequence>
<gene>
    <name evidence="2" type="ORF">ABFV83_02720</name>
</gene>